<dbReference type="Proteomes" id="UP001567538">
    <property type="component" value="Unassembled WGS sequence"/>
</dbReference>
<keyword evidence="11" id="KW-1185">Reference proteome</keyword>
<accession>A0ABD1HTK4</accession>
<protein>
    <recommendedName>
        <fullName evidence="9">Leucine-rich repeat-containing N-terminal plant-type domain-containing protein</fullName>
    </recommendedName>
</protein>
<dbReference type="InterPro" id="IPR032675">
    <property type="entry name" value="LRR_dom_sf"/>
</dbReference>
<evidence type="ECO:0000256" key="8">
    <source>
        <dbReference type="ARBA" id="ARBA00023180"/>
    </source>
</evidence>
<comment type="subcellular location">
    <subcellularLocation>
        <location evidence="1">Membrane</location>
        <topology evidence="1">Single-pass type I membrane protein</topology>
    </subcellularLocation>
</comment>
<dbReference type="Gene3D" id="3.80.10.10">
    <property type="entry name" value="Ribonuclease Inhibitor"/>
    <property type="match status" value="1"/>
</dbReference>
<evidence type="ECO:0000256" key="1">
    <source>
        <dbReference type="ARBA" id="ARBA00004479"/>
    </source>
</evidence>
<organism evidence="10 11">
    <name type="scientific">Salvia divinorum</name>
    <name type="common">Maria pastora</name>
    <name type="synonym">Diviner's sage</name>
    <dbReference type="NCBI Taxonomy" id="28513"/>
    <lineage>
        <taxon>Eukaryota</taxon>
        <taxon>Viridiplantae</taxon>
        <taxon>Streptophyta</taxon>
        <taxon>Embryophyta</taxon>
        <taxon>Tracheophyta</taxon>
        <taxon>Spermatophyta</taxon>
        <taxon>Magnoliopsida</taxon>
        <taxon>eudicotyledons</taxon>
        <taxon>Gunneridae</taxon>
        <taxon>Pentapetalae</taxon>
        <taxon>asterids</taxon>
        <taxon>lamiids</taxon>
        <taxon>Lamiales</taxon>
        <taxon>Lamiaceae</taxon>
        <taxon>Nepetoideae</taxon>
        <taxon>Mentheae</taxon>
        <taxon>Salviinae</taxon>
        <taxon>Salvia</taxon>
        <taxon>Salvia subgen. Calosphace</taxon>
    </lineage>
</organism>
<reference evidence="10 11" key="1">
    <citation type="submission" date="2024-06" db="EMBL/GenBank/DDBJ databases">
        <title>A chromosome level genome sequence of Diviner's sage (Salvia divinorum).</title>
        <authorList>
            <person name="Ford S.A."/>
            <person name="Ro D.-K."/>
            <person name="Ness R.W."/>
            <person name="Phillips M.A."/>
        </authorList>
    </citation>
    <scope>NUCLEOTIDE SEQUENCE [LARGE SCALE GENOMIC DNA]</scope>
    <source>
        <strain evidence="10">SAF-2024a</strain>
        <tissue evidence="10">Leaf</tissue>
    </source>
</reference>
<evidence type="ECO:0000256" key="6">
    <source>
        <dbReference type="ARBA" id="ARBA00022989"/>
    </source>
</evidence>
<dbReference type="PANTHER" id="PTHR48063:SF101">
    <property type="entry name" value="LRR RECEPTOR-LIKE SERINE_THREONINE-PROTEIN KINASE FLS2"/>
    <property type="match status" value="1"/>
</dbReference>
<feature type="domain" description="Leucine-rich repeat-containing N-terminal plant-type" evidence="9">
    <location>
        <begin position="24"/>
        <end position="64"/>
    </location>
</feature>
<keyword evidence="3" id="KW-0812">Transmembrane</keyword>
<keyword evidence="4" id="KW-0732">Signal</keyword>
<sequence length="154" mass="17399">MECYDFQLVSGGVRCVEREREREREREALARFKKGLIDESGILSSWGSEDSKKDCCKWKGVVCSNTNTNTTSARVIALLPWYDSNDYPYTEPLGGKISAALLELHHLTNLDLSMNEFDDQFPQFMGSMQQLEHLNLFGCFLHGTLSPQLGPADT</sequence>
<dbReference type="Pfam" id="PF08263">
    <property type="entry name" value="LRRNT_2"/>
    <property type="match status" value="1"/>
</dbReference>
<dbReference type="Pfam" id="PF00560">
    <property type="entry name" value="LRR_1"/>
    <property type="match status" value="2"/>
</dbReference>
<keyword evidence="5" id="KW-0677">Repeat</keyword>
<gene>
    <name evidence="10" type="ORF">AAHA92_10123</name>
</gene>
<evidence type="ECO:0000256" key="4">
    <source>
        <dbReference type="ARBA" id="ARBA00022729"/>
    </source>
</evidence>
<dbReference type="GO" id="GO:0016020">
    <property type="term" value="C:membrane"/>
    <property type="evidence" value="ECO:0007669"/>
    <property type="project" value="UniProtKB-SubCell"/>
</dbReference>
<keyword evidence="6" id="KW-1133">Transmembrane helix</keyword>
<evidence type="ECO:0000313" key="10">
    <source>
        <dbReference type="EMBL" id="KAL1559825.1"/>
    </source>
</evidence>
<comment type="caution">
    <text evidence="10">The sequence shown here is derived from an EMBL/GenBank/DDBJ whole genome shotgun (WGS) entry which is preliminary data.</text>
</comment>
<keyword evidence="8" id="KW-0325">Glycoprotein</keyword>
<evidence type="ECO:0000256" key="7">
    <source>
        <dbReference type="ARBA" id="ARBA00023136"/>
    </source>
</evidence>
<keyword evidence="7" id="KW-0472">Membrane</keyword>
<dbReference type="SUPFAM" id="SSF52058">
    <property type="entry name" value="L domain-like"/>
    <property type="match status" value="1"/>
</dbReference>
<proteinExistence type="predicted"/>
<dbReference type="InterPro" id="IPR001611">
    <property type="entry name" value="Leu-rich_rpt"/>
</dbReference>
<dbReference type="InterPro" id="IPR046956">
    <property type="entry name" value="RLP23-like"/>
</dbReference>
<evidence type="ECO:0000256" key="3">
    <source>
        <dbReference type="ARBA" id="ARBA00022692"/>
    </source>
</evidence>
<dbReference type="EMBL" id="JBEAFC010000004">
    <property type="protein sequence ID" value="KAL1559825.1"/>
    <property type="molecule type" value="Genomic_DNA"/>
</dbReference>
<evidence type="ECO:0000256" key="5">
    <source>
        <dbReference type="ARBA" id="ARBA00022737"/>
    </source>
</evidence>
<name>A0ABD1HTK4_SALDI</name>
<dbReference type="AlphaFoldDB" id="A0ABD1HTK4"/>
<evidence type="ECO:0000256" key="2">
    <source>
        <dbReference type="ARBA" id="ARBA00022614"/>
    </source>
</evidence>
<dbReference type="InterPro" id="IPR013210">
    <property type="entry name" value="LRR_N_plant-typ"/>
</dbReference>
<evidence type="ECO:0000313" key="11">
    <source>
        <dbReference type="Proteomes" id="UP001567538"/>
    </source>
</evidence>
<keyword evidence="2" id="KW-0433">Leucine-rich repeat</keyword>
<evidence type="ECO:0000259" key="9">
    <source>
        <dbReference type="Pfam" id="PF08263"/>
    </source>
</evidence>
<dbReference type="PANTHER" id="PTHR48063">
    <property type="entry name" value="LRR RECEPTOR-LIKE KINASE"/>
    <property type="match status" value="1"/>
</dbReference>